<dbReference type="Proteomes" id="UP000695562">
    <property type="component" value="Unassembled WGS sequence"/>
</dbReference>
<feature type="transmembrane region" description="Helical" evidence="8">
    <location>
        <begin position="62"/>
        <end position="82"/>
    </location>
</feature>
<comment type="subcellular location">
    <subcellularLocation>
        <location evidence="1">Membrane</location>
        <topology evidence="1">Multi-pass membrane protein</topology>
    </subcellularLocation>
</comment>
<feature type="transmembrane region" description="Helical" evidence="8">
    <location>
        <begin position="293"/>
        <end position="311"/>
    </location>
</feature>
<feature type="transmembrane region" description="Helical" evidence="8">
    <location>
        <begin position="260"/>
        <end position="281"/>
    </location>
</feature>
<sequence length="348" mass="38871">MTQLLFFGCFFVAFAPIITFFFMVISKNSQLIILSIGGSFFWLVSALIASVWWFIIVPMRESFWFTIPFSIAFQEVFRYIFYRLYAWGFNERPSLAQIETLARQAAQEKRSRTTSAGDESMSDISAASSGVTNRSSSNKQQKESMNQQDLQSSFDQKQDSFASSSISSINNNDKNNNNNNSGNQEQQAVGQSSGKEEYPKDTEINTRLETLSARPNHTLSAAAIGTGSGITYAFIMYASILWESTGPGALFSESCPTVNLFMISALTTLFITILHVAFNILAFQGYRSKKYHLVLYVLLAHFAVSYLTLLNQKKSCIGSLVPITGITIFTVIFSIYSLLRSDSITKIN</sequence>
<feature type="compositionally biased region" description="Low complexity" evidence="7">
    <location>
        <begin position="163"/>
        <end position="183"/>
    </location>
</feature>
<organism evidence="9 10">
    <name type="scientific">Polysphondylium violaceum</name>
    <dbReference type="NCBI Taxonomy" id="133409"/>
    <lineage>
        <taxon>Eukaryota</taxon>
        <taxon>Amoebozoa</taxon>
        <taxon>Evosea</taxon>
        <taxon>Eumycetozoa</taxon>
        <taxon>Dictyostelia</taxon>
        <taxon>Dictyosteliales</taxon>
        <taxon>Dictyosteliaceae</taxon>
        <taxon>Polysphondylium</taxon>
    </lineage>
</organism>
<keyword evidence="10" id="KW-1185">Reference proteome</keyword>
<evidence type="ECO:0000256" key="1">
    <source>
        <dbReference type="ARBA" id="ARBA00004141"/>
    </source>
</evidence>
<feature type="transmembrane region" description="Helical" evidence="8">
    <location>
        <begin position="32"/>
        <end position="56"/>
    </location>
</feature>
<comment type="caution">
    <text evidence="9">The sequence shown here is derived from an EMBL/GenBank/DDBJ whole genome shotgun (WGS) entry which is preliminary data.</text>
</comment>
<dbReference type="EMBL" id="AJWJ01000209">
    <property type="protein sequence ID" value="KAF2073363.1"/>
    <property type="molecule type" value="Genomic_DNA"/>
</dbReference>
<dbReference type="AlphaFoldDB" id="A0A8J4UZP3"/>
<dbReference type="PANTHER" id="PTHR12889">
    <property type="entry name" value="GAMMA-SECRETASE SUBUNIT APH-1"/>
    <property type="match status" value="1"/>
</dbReference>
<evidence type="ECO:0008006" key="11">
    <source>
        <dbReference type="Google" id="ProtNLM"/>
    </source>
</evidence>
<keyword evidence="6 8" id="KW-0472">Membrane</keyword>
<evidence type="ECO:0000256" key="6">
    <source>
        <dbReference type="ARBA" id="ARBA00023136"/>
    </source>
</evidence>
<evidence type="ECO:0000313" key="10">
    <source>
        <dbReference type="Proteomes" id="UP000695562"/>
    </source>
</evidence>
<feature type="transmembrane region" description="Helical" evidence="8">
    <location>
        <begin position="317"/>
        <end position="339"/>
    </location>
</feature>
<feature type="region of interest" description="Disordered" evidence="7">
    <location>
        <begin position="109"/>
        <end position="200"/>
    </location>
</feature>
<comment type="similarity">
    <text evidence="2">Belongs to the APH-1 family.</text>
</comment>
<evidence type="ECO:0000256" key="5">
    <source>
        <dbReference type="ARBA" id="ARBA00022989"/>
    </source>
</evidence>
<name>A0A8J4UZP3_9MYCE</name>
<feature type="compositionally biased region" description="Polar residues" evidence="7">
    <location>
        <begin position="184"/>
        <end position="193"/>
    </location>
</feature>
<dbReference type="GO" id="GO:0007219">
    <property type="term" value="P:Notch signaling pathway"/>
    <property type="evidence" value="ECO:0007669"/>
    <property type="project" value="UniProtKB-KW"/>
</dbReference>
<protein>
    <recommendedName>
        <fullName evidence="11">Gamma-secretase subunit Aph-1</fullName>
    </recommendedName>
</protein>
<dbReference type="InterPro" id="IPR009294">
    <property type="entry name" value="Aph-1"/>
</dbReference>
<dbReference type="GO" id="GO:0016485">
    <property type="term" value="P:protein processing"/>
    <property type="evidence" value="ECO:0007669"/>
    <property type="project" value="InterPro"/>
</dbReference>
<evidence type="ECO:0000256" key="8">
    <source>
        <dbReference type="SAM" id="Phobius"/>
    </source>
</evidence>
<reference evidence="9" key="1">
    <citation type="submission" date="2020-01" db="EMBL/GenBank/DDBJ databases">
        <title>Development of genomics and gene disruption for Polysphondylium violaceum indicates a role for the polyketide synthase stlB in stalk morphogenesis.</title>
        <authorList>
            <person name="Narita B."/>
            <person name="Kawabe Y."/>
            <person name="Kin K."/>
            <person name="Saito T."/>
            <person name="Gibbs R."/>
            <person name="Kuspa A."/>
            <person name="Muzny D."/>
            <person name="Queller D."/>
            <person name="Richards S."/>
            <person name="Strassman J."/>
            <person name="Sucgang R."/>
            <person name="Worley K."/>
            <person name="Schaap P."/>
        </authorList>
    </citation>
    <scope>NUCLEOTIDE SEQUENCE</scope>
    <source>
        <strain evidence="9">QSvi11</strain>
    </source>
</reference>
<evidence type="ECO:0000313" key="9">
    <source>
        <dbReference type="EMBL" id="KAF2073363.1"/>
    </source>
</evidence>
<keyword evidence="5 8" id="KW-1133">Transmembrane helix</keyword>
<gene>
    <name evidence="9" type="ORF">CYY_005333</name>
</gene>
<keyword evidence="4" id="KW-0914">Notch signaling pathway</keyword>
<dbReference type="OrthoDB" id="16451at2759"/>
<dbReference type="Pfam" id="PF06105">
    <property type="entry name" value="Aph-1"/>
    <property type="match status" value="1"/>
</dbReference>
<keyword evidence="3 8" id="KW-0812">Transmembrane</keyword>
<evidence type="ECO:0000256" key="3">
    <source>
        <dbReference type="ARBA" id="ARBA00022692"/>
    </source>
</evidence>
<evidence type="ECO:0000256" key="2">
    <source>
        <dbReference type="ARBA" id="ARBA00005577"/>
    </source>
</evidence>
<evidence type="ECO:0000256" key="4">
    <source>
        <dbReference type="ARBA" id="ARBA00022976"/>
    </source>
</evidence>
<dbReference type="GO" id="GO:0016020">
    <property type="term" value="C:membrane"/>
    <property type="evidence" value="ECO:0007669"/>
    <property type="project" value="UniProtKB-SubCell"/>
</dbReference>
<feature type="transmembrane region" description="Helical" evidence="8">
    <location>
        <begin position="219"/>
        <end position="240"/>
    </location>
</feature>
<evidence type="ECO:0000256" key="7">
    <source>
        <dbReference type="SAM" id="MobiDB-lite"/>
    </source>
</evidence>
<feature type="compositionally biased region" description="Polar residues" evidence="7">
    <location>
        <begin position="113"/>
        <end position="162"/>
    </location>
</feature>
<accession>A0A8J4UZP3</accession>
<feature type="transmembrane region" description="Helical" evidence="8">
    <location>
        <begin position="6"/>
        <end position="25"/>
    </location>
</feature>
<proteinExistence type="inferred from homology"/>